<dbReference type="PANTHER" id="PTHR40661:SF3">
    <property type="entry name" value="FELS-1 PROPHAGE TRANSCRIPTIONAL REGULATOR"/>
    <property type="match status" value="1"/>
</dbReference>
<dbReference type="Pfam" id="PF01381">
    <property type="entry name" value="HTH_3"/>
    <property type="match status" value="1"/>
</dbReference>
<accession>A0ABS1BRY1</accession>
<dbReference type="CDD" id="cd00093">
    <property type="entry name" value="HTH_XRE"/>
    <property type="match status" value="1"/>
</dbReference>
<evidence type="ECO:0000313" key="6">
    <source>
        <dbReference type="Proteomes" id="UP000614058"/>
    </source>
</evidence>
<dbReference type="Gene3D" id="1.10.260.40">
    <property type="entry name" value="lambda repressor-like DNA-binding domains"/>
    <property type="match status" value="1"/>
</dbReference>
<feature type="domain" description="HTH cro/C1-type" evidence="4">
    <location>
        <begin position="10"/>
        <end position="65"/>
    </location>
</feature>
<reference evidence="5 6" key="1">
    <citation type="journal article" date="2021" name="Pathogens">
        <title>Isolation and Characterization of Kingella bonacorsii sp. nov., A Novel Kingella Species Detected in a Stable Periodontitis Subject.</title>
        <authorList>
            <person name="Antezack A."/>
            <person name="Boxberger M."/>
            <person name="Rolland C."/>
            <person name="Monnet-Corti V."/>
            <person name="La Scola B."/>
        </authorList>
    </citation>
    <scope>NUCLEOTIDE SEQUENCE [LARGE SCALE GENOMIC DNA]</scope>
    <source>
        <strain evidence="5 6">Marseille-Q4569</strain>
    </source>
</reference>
<gene>
    <name evidence="5" type="ORF">JDW22_05450</name>
</gene>
<sequence>MQATTIGQRIKQKRKELHLTQADLAKKVQGVSHAAISQWETDITKPNAENLYDLSQIFKCDFVWLLRGEGENITPHKIENVTKIPVFRYDDLKNWDSTRIINHTETEYIMSEINHSEFAVAFNIIDDSMTPDFLVGDLIVIDPKVRPLPGEFVLARSGETTLFRKFKANELDLGNEQSFSLISLNDDYASLSSSNHEIEIIGTMIEHRIYRRKR</sequence>
<dbReference type="InterPro" id="IPR001387">
    <property type="entry name" value="Cro/C1-type_HTH"/>
</dbReference>
<dbReference type="Pfam" id="PF00717">
    <property type="entry name" value="Peptidase_S24"/>
    <property type="match status" value="1"/>
</dbReference>
<evidence type="ECO:0000256" key="2">
    <source>
        <dbReference type="ARBA" id="ARBA00023125"/>
    </source>
</evidence>
<keyword evidence="3" id="KW-0804">Transcription</keyword>
<dbReference type="SMART" id="SM00530">
    <property type="entry name" value="HTH_XRE"/>
    <property type="match status" value="1"/>
</dbReference>
<dbReference type="Gene3D" id="2.10.109.10">
    <property type="entry name" value="Umud Fragment, subunit A"/>
    <property type="match status" value="1"/>
</dbReference>
<evidence type="ECO:0000313" key="5">
    <source>
        <dbReference type="EMBL" id="MBK0396041.1"/>
    </source>
</evidence>
<protein>
    <submittedName>
        <fullName evidence="5">Helix-turn-helix domain-containing protein</fullName>
    </submittedName>
</protein>
<dbReference type="RefSeq" id="WP_200522207.1">
    <property type="nucleotide sequence ID" value="NZ_JAEHNZ010000002.1"/>
</dbReference>
<dbReference type="Proteomes" id="UP000614058">
    <property type="component" value="Unassembled WGS sequence"/>
</dbReference>
<keyword evidence="2" id="KW-0238">DNA-binding</keyword>
<dbReference type="PANTHER" id="PTHR40661">
    <property type="match status" value="1"/>
</dbReference>
<evidence type="ECO:0000256" key="1">
    <source>
        <dbReference type="ARBA" id="ARBA00023015"/>
    </source>
</evidence>
<dbReference type="InterPro" id="IPR015927">
    <property type="entry name" value="Peptidase_S24_S26A/B/C"/>
</dbReference>
<keyword evidence="1" id="KW-0805">Transcription regulation</keyword>
<evidence type="ECO:0000256" key="3">
    <source>
        <dbReference type="ARBA" id="ARBA00023163"/>
    </source>
</evidence>
<dbReference type="SUPFAM" id="SSF51306">
    <property type="entry name" value="LexA/Signal peptidase"/>
    <property type="match status" value="1"/>
</dbReference>
<dbReference type="SUPFAM" id="SSF47413">
    <property type="entry name" value="lambda repressor-like DNA-binding domains"/>
    <property type="match status" value="1"/>
</dbReference>
<keyword evidence="6" id="KW-1185">Reference proteome</keyword>
<dbReference type="InterPro" id="IPR010982">
    <property type="entry name" value="Lambda_DNA-bd_dom_sf"/>
</dbReference>
<dbReference type="PROSITE" id="PS50943">
    <property type="entry name" value="HTH_CROC1"/>
    <property type="match status" value="1"/>
</dbReference>
<comment type="caution">
    <text evidence="5">The sequence shown here is derived from an EMBL/GenBank/DDBJ whole genome shotgun (WGS) entry which is preliminary data.</text>
</comment>
<dbReference type="InterPro" id="IPR036286">
    <property type="entry name" value="LexA/Signal_pep-like_sf"/>
</dbReference>
<evidence type="ECO:0000259" key="4">
    <source>
        <dbReference type="PROSITE" id="PS50943"/>
    </source>
</evidence>
<organism evidence="5 6">
    <name type="scientific">Kingella bonacorsii</name>
    <dbReference type="NCBI Taxonomy" id="2796361"/>
    <lineage>
        <taxon>Bacteria</taxon>
        <taxon>Pseudomonadati</taxon>
        <taxon>Pseudomonadota</taxon>
        <taxon>Betaproteobacteria</taxon>
        <taxon>Neisseriales</taxon>
        <taxon>Neisseriaceae</taxon>
        <taxon>Kingella</taxon>
    </lineage>
</organism>
<proteinExistence type="predicted"/>
<dbReference type="InterPro" id="IPR039418">
    <property type="entry name" value="LexA-like"/>
</dbReference>
<name>A0ABS1BRY1_9NEIS</name>
<dbReference type="CDD" id="cd06529">
    <property type="entry name" value="S24_LexA-like"/>
    <property type="match status" value="1"/>
</dbReference>
<dbReference type="EMBL" id="JAEHNZ010000002">
    <property type="protein sequence ID" value="MBK0396041.1"/>
    <property type="molecule type" value="Genomic_DNA"/>
</dbReference>